<sequence>MLTEPLTALKFPADIFRLSNGLTVIHQHVPATPVVVVDVWVRAGATAEPDEWSGMAHFLEHMIFKGTERLPTGVFDWVIESRGGVSNAATSHDYAHFFITTAAQYLEDTLPPLADLLLHASIPDEEFERERDVVLEEIRSCYDNPDWIGFQALGESVYQCHPYGRSILGTEEHLLAQTPQQMRHFHATHYQPENMTVVVVGGVDRESALNLVNQSFQDFPLPVECPKFEVEAEPPLTEIRRQELYLPRLEQARLLMAWIGPGVEQLRDAYGLDLLSVLLADGRSSRLVRELREEQQLVQNISSSFSLQRDSSLFTISACLEPQYLEQVEELICDRLLQLQNTPVSQAELSRCQRQLCNDYTFSTEAAGQLAGLYGYYNTIATAEVAVTYPHQIQRLKSSDLMHLAQQYLSPGHYAVTVVKPMVGE</sequence>
<protein>
    <submittedName>
        <fullName evidence="5">Insulinase family protein</fullName>
    </submittedName>
</protein>
<dbReference type="GO" id="GO:0006508">
    <property type="term" value="P:proteolysis"/>
    <property type="evidence" value="ECO:0007669"/>
    <property type="project" value="InterPro"/>
</dbReference>
<dbReference type="GO" id="GO:0046872">
    <property type="term" value="F:metal ion binding"/>
    <property type="evidence" value="ECO:0007669"/>
    <property type="project" value="InterPro"/>
</dbReference>
<dbReference type="AlphaFoldDB" id="A0A951PI46"/>
<gene>
    <name evidence="5" type="ORF">KME25_04205</name>
</gene>
<reference evidence="5" key="2">
    <citation type="journal article" date="2022" name="Microbiol. Resour. Announc.">
        <title>Metagenome Sequencing to Explore Phylogenomics of Terrestrial Cyanobacteria.</title>
        <authorList>
            <person name="Ward R.D."/>
            <person name="Stajich J.E."/>
            <person name="Johansen J.R."/>
            <person name="Huntemann M."/>
            <person name="Clum A."/>
            <person name="Foster B."/>
            <person name="Foster B."/>
            <person name="Roux S."/>
            <person name="Palaniappan K."/>
            <person name="Varghese N."/>
            <person name="Mukherjee S."/>
            <person name="Reddy T.B.K."/>
            <person name="Daum C."/>
            <person name="Copeland A."/>
            <person name="Chen I.A."/>
            <person name="Ivanova N.N."/>
            <person name="Kyrpides N.C."/>
            <person name="Shapiro N."/>
            <person name="Eloe-Fadrosh E.A."/>
            <person name="Pietrasiak N."/>
        </authorList>
    </citation>
    <scope>NUCLEOTIDE SEQUENCE</scope>
    <source>
        <strain evidence="5">CPER-KK1</strain>
    </source>
</reference>
<dbReference type="PROSITE" id="PS00143">
    <property type="entry name" value="INSULINASE"/>
    <property type="match status" value="1"/>
</dbReference>
<organism evidence="5 6">
    <name type="scientific">Symplocastrum torsivum CPER-KK1</name>
    <dbReference type="NCBI Taxonomy" id="450513"/>
    <lineage>
        <taxon>Bacteria</taxon>
        <taxon>Bacillati</taxon>
        <taxon>Cyanobacteriota</taxon>
        <taxon>Cyanophyceae</taxon>
        <taxon>Oscillatoriophycideae</taxon>
        <taxon>Oscillatoriales</taxon>
        <taxon>Microcoleaceae</taxon>
        <taxon>Symplocastrum</taxon>
    </lineage>
</organism>
<dbReference type="InterPro" id="IPR001431">
    <property type="entry name" value="Pept_M16_Zn_BS"/>
</dbReference>
<dbReference type="Proteomes" id="UP000753908">
    <property type="component" value="Unassembled WGS sequence"/>
</dbReference>
<feature type="domain" description="Peptidase M16 C-terminal" evidence="4">
    <location>
        <begin position="178"/>
        <end position="356"/>
    </location>
</feature>
<comment type="caution">
    <text evidence="5">The sequence shown here is derived from an EMBL/GenBank/DDBJ whole genome shotgun (WGS) entry which is preliminary data.</text>
</comment>
<dbReference type="InterPro" id="IPR011765">
    <property type="entry name" value="Pept_M16_N"/>
</dbReference>
<evidence type="ECO:0000259" key="3">
    <source>
        <dbReference type="Pfam" id="PF00675"/>
    </source>
</evidence>
<dbReference type="InterPro" id="IPR050361">
    <property type="entry name" value="MPP/UQCRC_Complex"/>
</dbReference>
<dbReference type="GO" id="GO:0004222">
    <property type="term" value="F:metalloendopeptidase activity"/>
    <property type="evidence" value="ECO:0007669"/>
    <property type="project" value="InterPro"/>
</dbReference>
<accession>A0A951PI46</accession>
<proteinExistence type="inferred from homology"/>
<name>A0A951PI46_9CYAN</name>
<dbReference type="Pfam" id="PF05193">
    <property type="entry name" value="Peptidase_M16_C"/>
    <property type="match status" value="1"/>
</dbReference>
<dbReference type="InterPro" id="IPR011249">
    <property type="entry name" value="Metalloenz_LuxS/M16"/>
</dbReference>
<dbReference type="SUPFAM" id="SSF63411">
    <property type="entry name" value="LuxS/MPP-like metallohydrolase"/>
    <property type="match status" value="2"/>
</dbReference>
<evidence type="ECO:0000313" key="6">
    <source>
        <dbReference type="Proteomes" id="UP000753908"/>
    </source>
</evidence>
<dbReference type="PANTHER" id="PTHR11851:SF49">
    <property type="entry name" value="MITOCHONDRIAL-PROCESSING PEPTIDASE SUBUNIT ALPHA"/>
    <property type="match status" value="1"/>
</dbReference>
<dbReference type="InterPro" id="IPR007863">
    <property type="entry name" value="Peptidase_M16_C"/>
</dbReference>
<evidence type="ECO:0000313" key="5">
    <source>
        <dbReference type="EMBL" id="MBW4543641.1"/>
    </source>
</evidence>
<feature type="domain" description="Peptidase M16 N-terminal" evidence="3">
    <location>
        <begin position="24"/>
        <end position="170"/>
    </location>
</feature>
<reference evidence="5" key="1">
    <citation type="submission" date="2021-05" db="EMBL/GenBank/DDBJ databases">
        <authorList>
            <person name="Pietrasiak N."/>
            <person name="Ward R."/>
            <person name="Stajich J.E."/>
            <person name="Kurbessoian T."/>
        </authorList>
    </citation>
    <scope>NUCLEOTIDE SEQUENCE</scope>
    <source>
        <strain evidence="5">CPER-KK1</strain>
    </source>
</reference>
<evidence type="ECO:0000256" key="1">
    <source>
        <dbReference type="ARBA" id="ARBA00007261"/>
    </source>
</evidence>
<evidence type="ECO:0000256" key="2">
    <source>
        <dbReference type="RuleBase" id="RU004447"/>
    </source>
</evidence>
<dbReference type="Pfam" id="PF00675">
    <property type="entry name" value="Peptidase_M16"/>
    <property type="match status" value="1"/>
</dbReference>
<evidence type="ECO:0000259" key="4">
    <source>
        <dbReference type="Pfam" id="PF05193"/>
    </source>
</evidence>
<dbReference type="Gene3D" id="3.30.830.10">
    <property type="entry name" value="Metalloenzyme, LuxS/M16 peptidase-like"/>
    <property type="match status" value="2"/>
</dbReference>
<comment type="similarity">
    <text evidence="1 2">Belongs to the peptidase M16 family.</text>
</comment>
<dbReference type="PANTHER" id="PTHR11851">
    <property type="entry name" value="METALLOPROTEASE"/>
    <property type="match status" value="1"/>
</dbReference>
<dbReference type="EMBL" id="JAHHIF010000004">
    <property type="protein sequence ID" value="MBW4543641.1"/>
    <property type="molecule type" value="Genomic_DNA"/>
</dbReference>